<keyword evidence="3" id="KW-0393">Immunoglobulin domain</keyword>
<keyword evidence="8" id="KW-1185">Reference proteome</keyword>
<evidence type="ECO:0000256" key="4">
    <source>
        <dbReference type="ARBA" id="ARBA00038222"/>
    </source>
</evidence>
<sequence>MYTEEKGEGGTKKGRNERGGGRGVTWAEPRLCPWPWEVLLPWRRLSTEGGRSADLTVTAALTRAFLEPKLPSTEDKQAAKTMGPPSAAPHGGHRPWQGFLITASLLTFWDLPPTVQFTIEALPSSAAEGKDVLLRACNISETIQAYYWHKGKTAEGSPLIAGYLIDVQVNIPGTAYSGRETIYSNGSLLFQNVTLEDAGSYTLRTINAKYDSDQATGQLHVHRPASGVTSGSRGPQPPPPATVPLTDLPSRLLYLVPGQPLPCMRNCYTLTQTFTAGLTTKQMWSLRFPQELLLWVDRGTQRLQPWGQGRT</sequence>
<dbReference type="InterPro" id="IPR050831">
    <property type="entry name" value="CEA_cell_adhesion"/>
</dbReference>
<dbReference type="GO" id="GO:0007165">
    <property type="term" value="P:signal transduction"/>
    <property type="evidence" value="ECO:0007669"/>
    <property type="project" value="TreeGrafter"/>
</dbReference>
<dbReference type="AlphaFoldDB" id="A0A8I5MXJ2"/>
<dbReference type="InterPro" id="IPR007110">
    <property type="entry name" value="Ig-like_dom"/>
</dbReference>
<dbReference type="Gene3D" id="2.60.40.10">
    <property type="entry name" value="Immunoglobulins"/>
    <property type="match status" value="1"/>
</dbReference>
<feature type="region of interest" description="Disordered" evidence="5">
    <location>
        <begin position="70"/>
        <end position="91"/>
    </location>
</feature>
<feature type="compositionally biased region" description="Basic and acidic residues" evidence="5">
    <location>
        <begin position="1"/>
        <end position="20"/>
    </location>
</feature>
<evidence type="ECO:0000313" key="8">
    <source>
        <dbReference type="Proteomes" id="UP000028761"/>
    </source>
</evidence>
<evidence type="ECO:0000256" key="5">
    <source>
        <dbReference type="SAM" id="MobiDB-lite"/>
    </source>
</evidence>
<feature type="region of interest" description="Disordered" evidence="5">
    <location>
        <begin position="1"/>
        <end position="24"/>
    </location>
</feature>
<dbReference type="Ensembl" id="ENSPANT00000063599.1">
    <property type="protein sequence ID" value="ENSPANP00000050409.1"/>
    <property type="gene ID" value="ENSPANG00000010965.3"/>
</dbReference>
<feature type="domain" description="Ig-like" evidence="6">
    <location>
        <begin position="113"/>
        <end position="216"/>
    </location>
</feature>
<dbReference type="GO" id="GO:0005886">
    <property type="term" value="C:plasma membrane"/>
    <property type="evidence" value="ECO:0007669"/>
    <property type="project" value="TreeGrafter"/>
</dbReference>
<protein>
    <submittedName>
        <fullName evidence="7">CEA cell adhesion molecule 4</fullName>
    </submittedName>
</protein>
<dbReference type="InterPro" id="IPR013106">
    <property type="entry name" value="Ig_V-set"/>
</dbReference>
<dbReference type="SUPFAM" id="SSF48726">
    <property type="entry name" value="Immunoglobulin"/>
    <property type="match status" value="1"/>
</dbReference>
<dbReference type="CDD" id="cd05774">
    <property type="entry name" value="IgV_CEACAM_D1"/>
    <property type="match status" value="1"/>
</dbReference>
<evidence type="ECO:0000256" key="2">
    <source>
        <dbReference type="ARBA" id="ARBA00023180"/>
    </source>
</evidence>
<reference evidence="7 8" key="1">
    <citation type="submission" date="2012-03" db="EMBL/GenBank/DDBJ databases">
        <title>Whole Genome Assembly of Papio anubis.</title>
        <authorList>
            <person name="Liu Y.L."/>
            <person name="Abraham K.A."/>
            <person name="Akbar H.A."/>
            <person name="Ali S.A."/>
            <person name="Anosike U.A."/>
            <person name="Aqrawi P.A."/>
            <person name="Arias F.A."/>
            <person name="Attaway T.A."/>
            <person name="Awwad R.A."/>
            <person name="Babu C.B."/>
            <person name="Bandaranaike D.B."/>
            <person name="Battles P.B."/>
            <person name="Bell A.B."/>
            <person name="Beltran B.B."/>
            <person name="Berhane-Mersha D.B."/>
            <person name="Bess C.B."/>
            <person name="Bickham C.B."/>
            <person name="Bolden T.B."/>
            <person name="Carter K.C."/>
            <person name="Chau D.C."/>
            <person name="Chavez A.C."/>
            <person name="Clerc-Blankenburg K.C."/>
            <person name="Coyle M.C."/>
            <person name="Dao M.D."/>
            <person name="Davila M.L.D."/>
            <person name="Davy-Carroll L.D."/>
            <person name="Denson S.D."/>
            <person name="Dinh H.D."/>
            <person name="Fernandez S.F."/>
            <person name="Fernando P.F."/>
            <person name="Forbes L.F."/>
            <person name="Francis C.F."/>
            <person name="Francisco L.F."/>
            <person name="Fu Q.F."/>
            <person name="Garcia-Iii R.G."/>
            <person name="Garrett T.G."/>
            <person name="Gross S.G."/>
            <person name="Gubbala S.G."/>
            <person name="Hirani K.H."/>
            <person name="Hogues M.H."/>
            <person name="Hollins B.H."/>
            <person name="Jackson L.J."/>
            <person name="Javaid M.J."/>
            <person name="Jhangiani S.J."/>
            <person name="Johnson A.J."/>
            <person name="Johnson B.J."/>
            <person name="Jones J.J."/>
            <person name="Joshi V.J."/>
            <person name="Kalu J.K."/>
            <person name="Khan N.K."/>
            <person name="Korchina V.K."/>
            <person name="Kovar C.K."/>
            <person name="Lago L.L."/>
            <person name="Lara F.L."/>
            <person name="Le T.-K.L."/>
            <person name="Lee S.L."/>
            <person name="Legall-Iii F.L."/>
            <person name="Lemon S.L."/>
            <person name="Liu J.L."/>
            <person name="Liu Y.-S.L."/>
            <person name="Liyanage D.L."/>
            <person name="Lopez J.L."/>
            <person name="Lorensuhewa L.L."/>
            <person name="Mata R.M."/>
            <person name="Mathew T.M."/>
            <person name="Mercado C.M."/>
            <person name="Mercado I.M."/>
            <person name="Morales K.M."/>
            <person name="Morgan M.M."/>
            <person name="Munidasa M.M."/>
            <person name="Ngo D.N."/>
            <person name="Nguyen L.N."/>
            <person name="Nguyen T.N."/>
            <person name="Nguyen N.N."/>
            <person name="Obregon M.O."/>
            <person name="Okwuonu G.O."/>
            <person name="Ongeri F.O."/>
            <person name="Onwere C.O."/>
            <person name="Osifeso I.O."/>
            <person name="Parra A.P."/>
            <person name="Patil S.P."/>
            <person name="Perez A.P."/>
            <person name="Perez Y.P."/>
            <person name="Pham C.P."/>
            <person name="Pu L.-L.P."/>
            <person name="Puazo M.P."/>
            <person name="Quiroz J.Q."/>
            <person name="Rouhana J.R."/>
            <person name="Ruiz M.R."/>
            <person name="Ruiz S.-J.R."/>
            <person name="Saada N.S."/>
            <person name="Santibanez J.S."/>
            <person name="Scheel M.S."/>
            <person name="Schneider B.S."/>
            <person name="Simmons D.S."/>
            <person name="Sisson I.S."/>
            <person name="Tang L.-Y.T."/>
            <person name="Thornton R.T."/>
            <person name="Tisius J.T."/>
            <person name="Toledanes G.T."/>
            <person name="Trejos Z.T."/>
            <person name="Usmani K.U."/>
            <person name="Varghese R.V."/>
            <person name="Vattathil S.V."/>
            <person name="Vee V.V."/>
            <person name="Walker D.W."/>
            <person name="Weissenberger G.W."/>
            <person name="White C.W."/>
            <person name="Williams A.W."/>
            <person name="Woodworth J.W."/>
            <person name="Wright R.W."/>
            <person name="Zhu Y.Z."/>
            <person name="Han Y.H."/>
            <person name="Newsham I.N."/>
            <person name="Nazareth L.N."/>
            <person name="Worley K.W."/>
            <person name="Muzny D.M."/>
            <person name="Rogers J.R."/>
            <person name="Gibbs R.G."/>
        </authorList>
    </citation>
    <scope>NUCLEOTIDE SEQUENCE [LARGE SCALE GENOMIC DNA]</scope>
</reference>
<keyword evidence="1" id="KW-0732">Signal</keyword>
<reference evidence="7" key="3">
    <citation type="submission" date="2025-09" db="UniProtKB">
        <authorList>
            <consortium name="Ensembl"/>
        </authorList>
    </citation>
    <scope>IDENTIFICATION</scope>
</reference>
<dbReference type="FunFam" id="2.60.40.10:FF:000340">
    <property type="entry name" value="Carcinoembryonic antigen-related cell adhesion molecule 1"/>
    <property type="match status" value="1"/>
</dbReference>
<dbReference type="GO" id="GO:1990782">
    <property type="term" value="F:protein tyrosine kinase binding"/>
    <property type="evidence" value="ECO:0007669"/>
    <property type="project" value="TreeGrafter"/>
</dbReference>
<dbReference type="PANTHER" id="PTHR44427:SF8">
    <property type="entry name" value="CARCINOEMBRYONIC ANTIGEN-RELATED CELL ADHESION MOLECULE 4"/>
    <property type="match status" value="1"/>
</dbReference>
<name>A0A8I5MXJ2_PAPAN</name>
<dbReference type="GeneTree" id="ENSGT01100000263479"/>
<evidence type="ECO:0000259" key="6">
    <source>
        <dbReference type="PROSITE" id="PS50835"/>
    </source>
</evidence>
<dbReference type="Proteomes" id="UP000028761">
    <property type="component" value="Chromosome 20"/>
</dbReference>
<dbReference type="Pfam" id="PF07686">
    <property type="entry name" value="V-set"/>
    <property type="match status" value="1"/>
</dbReference>
<evidence type="ECO:0000256" key="1">
    <source>
        <dbReference type="ARBA" id="ARBA00022729"/>
    </source>
</evidence>
<comment type="similarity">
    <text evidence="4">Belongs to the immunoglobulin superfamily. CEA family.</text>
</comment>
<organism evidence="7 8">
    <name type="scientific">Papio anubis</name>
    <name type="common">Olive baboon</name>
    <dbReference type="NCBI Taxonomy" id="9555"/>
    <lineage>
        <taxon>Eukaryota</taxon>
        <taxon>Metazoa</taxon>
        <taxon>Chordata</taxon>
        <taxon>Craniata</taxon>
        <taxon>Vertebrata</taxon>
        <taxon>Euteleostomi</taxon>
        <taxon>Mammalia</taxon>
        <taxon>Eutheria</taxon>
        <taxon>Euarchontoglires</taxon>
        <taxon>Primates</taxon>
        <taxon>Haplorrhini</taxon>
        <taxon>Catarrhini</taxon>
        <taxon>Cercopithecidae</taxon>
        <taxon>Cercopithecinae</taxon>
        <taxon>Papio</taxon>
    </lineage>
</organism>
<evidence type="ECO:0000256" key="3">
    <source>
        <dbReference type="ARBA" id="ARBA00023319"/>
    </source>
</evidence>
<evidence type="ECO:0000313" key="7">
    <source>
        <dbReference type="Ensembl" id="ENSPANP00000050409.1"/>
    </source>
</evidence>
<reference evidence="7" key="2">
    <citation type="submission" date="2025-08" db="UniProtKB">
        <authorList>
            <consortium name="Ensembl"/>
        </authorList>
    </citation>
    <scope>IDENTIFICATION</scope>
</reference>
<dbReference type="InterPro" id="IPR036179">
    <property type="entry name" value="Ig-like_dom_sf"/>
</dbReference>
<keyword evidence="2" id="KW-0325">Glycoprotein</keyword>
<accession>A0A8I5MXJ2</accession>
<dbReference type="PANTHER" id="PTHR44427">
    <property type="entry name" value="CARCINOEMBRYONIC ANTIGEN-RELATED CELL ADHESION MOLECULE 19"/>
    <property type="match status" value="1"/>
</dbReference>
<dbReference type="GO" id="GO:0002682">
    <property type="term" value="P:regulation of immune system process"/>
    <property type="evidence" value="ECO:0007669"/>
    <property type="project" value="TreeGrafter"/>
</dbReference>
<dbReference type="GO" id="GO:0009986">
    <property type="term" value="C:cell surface"/>
    <property type="evidence" value="ECO:0007669"/>
    <property type="project" value="TreeGrafter"/>
</dbReference>
<feature type="region of interest" description="Disordered" evidence="5">
    <location>
        <begin position="223"/>
        <end position="244"/>
    </location>
</feature>
<dbReference type="InterPro" id="IPR013783">
    <property type="entry name" value="Ig-like_fold"/>
</dbReference>
<dbReference type="PROSITE" id="PS50835">
    <property type="entry name" value="IG_LIKE"/>
    <property type="match status" value="1"/>
</dbReference>
<gene>
    <name evidence="7" type="primary">CEACAM4</name>
</gene>
<proteinExistence type="inferred from homology"/>